<dbReference type="EMBL" id="CP006933">
    <property type="protein sequence ID" value="AIS31972.1"/>
    <property type="molecule type" value="Genomic_DNA"/>
</dbReference>
<accession>A0A089ZD99</accession>
<evidence type="ECO:0000313" key="2">
    <source>
        <dbReference type="Proteomes" id="UP000029661"/>
    </source>
</evidence>
<gene>
    <name evidence="1" type="ORF">BRM9_1156</name>
</gene>
<dbReference type="STRING" id="2162.BRM9_1156"/>
<proteinExistence type="predicted"/>
<reference evidence="1 2" key="1">
    <citation type="submission" date="2013-12" db="EMBL/GenBank/DDBJ databases">
        <title>The complete genome sequence of Methanobacterium sp. BRM9.</title>
        <authorList>
            <consortium name="Pastoral Greenhouse Gas Research Consortium"/>
            <person name="Kelly W.J."/>
            <person name="Leahy S.C."/>
            <person name="Perry R."/>
            <person name="Li D."/>
            <person name="Altermann E."/>
            <person name="Lambie S.C."/>
            <person name="Attwood G.T."/>
        </authorList>
    </citation>
    <scope>NUCLEOTIDE SEQUENCE [LARGE SCALE GENOMIC DNA]</scope>
    <source>
        <strain evidence="1 2">BRM9</strain>
    </source>
</reference>
<dbReference type="Gene3D" id="3.90.320.10">
    <property type="match status" value="1"/>
</dbReference>
<sequence length="394" mass="45768">MSLSVRSKPYIIPEYSLTGDLLAYLTCGLQYRYQNKGTLPPSMPIQLWFGDFIHGVMEESYLKWRDDDWKDFPWDWETQIRRVELDIHNRMQSRGLQPPANLFCPFQGESEHQGLCPDSHHPHKLVASIRAEAAINTWGPHLFPLVDDNEVRLKGIRDMPHYQKGVSRSNYYGVTGIIDVLSSVKLEEASNKNLIIKYLHQDPSFREKLEKLESDKYEVIVDYKGMKRPAIGSPSWKHHYWQVQTYSWLRSLQPDSSPVLIGILFYLNELSLFKEDLLELQSEVKENSTDVMPTEGDRELILRWNPKNKTPKLSEPFRNLRSIRMIPMDDELLAQSLKEFDNVVEEIEGSIIQEVDGQVIQDSWKTNPDKRTCDACDYKTFCKTSASTKKLTVP</sequence>
<dbReference type="RefSeq" id="WP_048085112.1">
    <property type="nucleotide sequence ID" value="NZ_CP006933.1"/>
</dbReference>
<dbReference type="KEGG" id="mfc:BRM9_1156"/>
<dbReference type="Proteomes" id="UP000029661">
    <property type="component" value="Chromosome"/>
</dbReference>
<dbReference type="GeneID" id="24792313"/>
<organism evidence="1 2">
    <name type="scientific">Methanobacterium formicicum</name>
    <dbReference type="NCBI Taxonomy" id="2162"/>
    <lineage>
        <taxon>Archaea</taxon>
        <taxon>Methanobacteriati</taxon>
        <taxon>Methanobacteriota</taxon>
        <taxon>Methanomada group</taxon>
        <taxon>Methanobacteria</taxon>
        <taxon>Methanobacteriales</taxon>
        <taxon>Methanobacteriaceae</taxon>
        <taxon>Methanobacterium</taxon>
    </lineage>
</organism>
<evidence type="ECO:0000313" key="1">
    <source>
        <dbReference type="EMBL" id="AIS31972.1"/>
    </source>
</evidence>
<dbReference type="InterPro" id="IPR011604">
    <property type="entry name" value="PDDEXK-like_dom_sf"/>
</dbReference>
<dbReference type="AlphaFoldDB" id="A0A089ZD99"/>
<name>A0A089ZD99_METFO</name>
<protein>
    <submittedName>
        <fullName evidence="1">Uncharacterized protein</fullName>
    </submittedName>
</protein>
<dbReference type="OrthoDB" id="75861at2157"/>